<comment type="similarity">
    <text evidence="2 7">Belongs to the ExbD/TolR family.</text>
</comment>
<evidence type="ECO:0000256" key="4">
    <source>
        <dbReference type="ARBA" id="ARBA00022692"/>
    </source>
</evidence>
<dbReference type="EMBL" id="BAABFN010000004">
    <property type="protein sequence ID" value="GAA4311014.1"/>
    <property type="molecule type" value="Genomic_DNA"/>
</dbReference>
<evidence type="ECO:0000256" key="7">
    <source>
        <dbReference type="RuleBase" id="RU003879"/>
    </source>
</evidence>
<reference evidence="9" key="1">
    <citation type="journal article" date="2019" name="Int. J. Syst. Evol. Microbiol.">
        <title>The Global Catalogue of Microorganisms (GCM) 10K type strain sequencing project: providing services to taxonomists for standard genome sequencing and annotation.</title>
        <authorList>
            <consortium name="The Broad Institute Genomics Platform"/>
            <consortium name="The Broad Institute Genome Sequencing Center for Infectious Disease"/>
            <person name="Wu L."/>
            <person name="Ma J."/>
        </authorList>
    </citation>
    <scope>NUCLEOTIDE SEQUENCE [LARGE SCALE GENOMIC DNA]</scope>
    <source>
        <strain evidence="9">JCM 17664</strain>
    </source>
</reference>
<keyword evidence="3" id="KW-1003">Cell membrane</keyword>
<accession>A0ABP8FUW5</accession>
<evidence type="ECO:0000256" key="1">
    <source>
        <dbReference type="ARBA" id="ARBA00004162"/>
    </source>
</evidence>
<evidence type="ECO:0000313" key="9">
    <source>
        <dbReference type="Proteomes" id="UP001501207"/>
    </source>
</evidence>
<evidence type="ECO:0000256" key="3">
    <source>
        <dbReference type="ARBA" id="ARBA00022475"/>
    </source>
</evidence>
<dbReference type="Pfam" id="PF02472">
    <property type="entry name" value="ExbD"/>
    <property type="match status" value="1"/>
</dbReference>
<sequence>MCDVAFLLITFFMLTTTLQRPKTMDLFLPKDVDNPEEQNKVKESQALTILVGEKNKIYYYEGTGENVSKDPVNLLKPSTYDLQSGIGKVISDKWKSVIQNSGGRDSMIVIIKPTDSSSYNNVVTLLDDMNIYSVKKYALVDISDNDKKLIDIKEQGQPQANANAAQ</sequence>
<dbReference type="Proteomes" id="UP001501207">
    <property type="component" value="Unassembled WGS sequence"/>
</dbReference>
<keyword evidence="7" id="KW-0813">Transport</keyword>
<protein>
    <submittedName>
        <fullName evidence="8">Biopolymer transporter ExbD</fullName>
    </submittedName>
</protein>
<dbReference type="InterPro" id="IPR003400">
    <property type="entry name" value="ExbD"/>
</dbReference>
<dbReference type="PANTHER" id="PTHR30558">
    <property type="entry name" value="EXBD MEMBRANE COMPONENT OF PMF-DRIVEN MACROMOLECULE IMPORT SYSTEM"/>
    <property type="match status" value="1"/>
</dbReference>
<evidence type="ECO:0000313" key="8">
    <source>
        <dbReference type="EMBL" id="GAA4311014.1"/>
    </source>
</evidence>
<keyword evidence="7" id="KW-0653">Protein transport</keyword>
<comment type="caution">
    <text evidence="8">The sequence shown here is derived from an EMBL/GenBank/DDBJ whole genome shotgun (WGS) entry which is preliminary data.</text>
</comment>
<dbReference type="PANTHER" id="PTHR30558:SF3">
    <property type="entry name" value="BIOPOLYMER TRANSPORT PROTEIN EXBD-RELATED"/>
    <property type="match status" value="1"/>
</dbReference>
<gene>
    <name evidence="8" type="ORF">GCM10023143_19890</name>
</gene>
<evidence type="ECO:0000256" key="6">
    <source>
        <dbReference type="ARBA" id="ARBA00023136"/>
    </source>
</evidence>
<keyword evidence="4 7" id="KW-0812">Transmembrane</keyword>
<keyword evidence="6" id="KW-0472">Membrane</keyword>
<comment type="subcellular location">
    <subcellularLocation>
        <location evidence="1">Cell membrane</location>
        <topology evidence="1">Single-pass membrane protein</topology>
    </subcellularLocation>
    <subcellularLocation>
        <location evidence="7">Cell membrane</location>
        <topology evidence="7">Single-pass type II membrane protein</topology>
    </subcellularLocation>
</comment>
<keyword evidence="9" id="KW-1185">Reference proteome</keyword>
<name>A0ABP8FUW5_9BACT</name>
<keyword evidence="5" id="KW-1133">Transmembrane helix</keyword>
<organism evidence="8 9">
    <name type="scientific">Compostibacter hankyongensis</name>
    <dbReference type="NCBI Taxonomy" id="1007089"/>
    <lineage>
        <taxon>Bacteria</taxon>
        <taxon>Pseudomonadati</taxon>
        <taxon>Bacteroidota</taxon>
        <taxon>Chitinophagia</taxon>
        <taxon>Chitinophagales</taxon>
        <taxon>Chitinophagaceae</taxon>
        <taxon>Compostibacter</taxon>
    </lineage>
</organism>
<evidence type="ECO:0000256" key="2">
    <source>
        <dbReference type="ARBA" id="ARBA00005811"/>
    </source>
</evidence>
<proteinExistence type="inferred from homology"/>
<evidence type="ECO:0000256" key="5">
    <source>
        <dbReference type="ARBA" id="ARBA00022989"/>
    </source>
</evidence>